<proteinExistence type="predicted"/>
<reference evidence="2 3" key="1">
    <citation type="journal article" date="2016" name="Sci. Rep.">
        <title>Metabolic traits of an uncultured archaeal lineage -MSBL1- from brine pools of the Red Sea.</title>
        <authorList>
            <person name="Mwirichia R."/>
            <person name="Alam I."/>
            <person name="Rashid M."/>
            <person name="Vinu M."/>
            <person name="Ba-Alawi W."/>
            <person name="Anthony Kamau A."/>
            <person name="Kamanda Ngugi D."/>
            <person name="Goker M."/>
            <person name="Klenk H.P."/>
            <person name="Bajic V."/>
            <person name="Stingl U."/>
        </authorList>
    </citation>
    <scope>NUCLEOTIDE SEQUENCE [LARGE SCALE GENOMIC DNA]</scope>
    <source>
        <strain evidence="2">SCGC-AAA261G05</strain>
    </source>
</reference>
<dbReference type="EMBL" id="LHYA01000024">
    <property type="protein sequence ID" value="KXB03464.1"/>
    <property type="molecule type" value="Genomic_DNA"/>
</dbReference>
<feature type="domain" description="Transcription regulator TrmB N-terminal" evidence="1">
    <location>
        <begin position="17"/>
        <end position="69"/>
    </location>
</feature>
<dbReference type="InterPro" id="IPR036388">
    <property type="entry name" value="WH-like_DNA-bd_sf"/>
</dbReference>
<dbReference type="Gene3D" id="1.10.10.10">
    <property type="entry name" value="Winged helix-like DNA-binding domain superfamily/Winged helix DNA-binding domain"/>
    <property type="match status" value="1"/>
</dbReference>
<protein>
    <recommendedName>
        <fullName evidence="1">Transcription regulator TrmB N-terminal domain-containing protein</fullName>
    </recommendedName>
</protein>
<dbReference type="InterPro" id="IPR036390">
    <property type="entry name" value="WH_DNA-bd_sf"/>
</dbReference>
<dbReference type="InterPro" id="IPR002831">
    <property type="entry name" value="Tscrpt_reg_TrmB_N"/>
</dbReference>
<evidence type="ECO:0000259" key="1">
    <source>
        <dbReference type="Pfam" id="PF01978"/>
    </source>
</evidence>
<evidence type="ECO:0000313" key="2">
    <source>
        <dbReference type="EMBL" id="KXB03464.1"/>
    </source>
</evidence>
<dbReference type="Proteomes" id="UP000070405">
    <property type="component" value="Unassembled WGS sequence"/>
</dbReference>
<sequence length="114" mass="13413">MSGREFESLAAEISTLLNLSTTEEEILSLLLRTKKKLRIEEITDQVKRSERGVRERLKSLHKKGLIDREWMITDSGQKAHQYFVIHARDLIKKVKKETSRRVQKIEKRARKIGK</sequence>
<dbReference type="SUPFAM" id="SSF46785">
    <property type="entry name" value="Winged helix' DNA-binding domain"/>
    <property type="match status" value="1"/>
</dbReference>
<comment type="caution">
    <text evidence="2">The sequence shown here is derived from an EMBL/GenBank/DDBJ whole genome shotgun (WGS) entry which is preliminary data.</text>
</comment>
<name>A0A133VAM5_9EURY</name>
<evidence type="ECO:0000313" key="3">
    <source>
        <dbReference type="Proteomes" id="UP000070405"/>
    </source>
</evidence>
<gene>
    <name evidence="2" type="ORF">AKJ47_02195</name>
</gene>
<organism evidence="2 3">
    <name type="scientific">candidate division MSBL1 archaeon SCGC-AAA261G05</name>
    <dbReference type="NCBI Taxonomy" id="1698276"/>
    <lineage>
        <taxon>Archaea</taxon>
        <taxon>Methanobacteriati</taxon>
        <taxon>Methanobacteriota</taxon>
        <taxon>candidate division MSBL1</taxon>
    </lineage>
</organism>
<accession>A0A133VAM5</accession>
<dbReference type="AlphaFoldDB" id="A0A133VAM5"/>
<dbReference type="Pfam" id="PF01978">
    <property type="entry name" value="TrmB"/>
    <property type="match status" value="1"/>
</dbReference>
<keyword evidence="3" id="KW-1185">Reference proteome</keyword>